<dbReference type="EMBL" id="AP027731">
    <property type="protein sequence ID" value="BDZ46945.1"/>
    <property type="molecule type" value="Genomic_DNA"/>
</dbReference>
<accession>A0ABM8GF56</accession>
<evidence type="ECO:0000313" key="2">
    <source>
        <dbReference type="Proteomes" id="UP001321498"/>
    </source>
</evidence>
<evidence type="ECO:0000313" key="1">
    <source>
        <dbReference type="EMBL" id="BDZ46945.1"/>
    </source>
</evidence>
<dbReference type="RefSeq" id="WP_286276930.1">
    <property type="nucleotide sequence ID" value="NZ_AP027731.1"/>
</dbReference>
<keyword evidence="2" id="KW-1185">Reference proteome</keyword>
<dbReference type="Proteomes" id="UP001321498">
    <property type="component" value="Chromosome"/>
</dbReference>
<sequence>MAARRRRRRAPPLQCCATVDDRGAAGTDGLDIRELRLRPDDVQSLAGVRLTSTLRTAVDLLRGAEWGTAEREATARLVRLAGADAVRASLEDSRYTVHRVRAIRRLQEVVAEGATAAKSSPSTGD</sequence>
<gene>
    <name evidence="1" type="ORF">GCM10025866_28540</name>
</gene>
<protein>
    <submittedName>
        <fullName evidence="1">Uncharacterized protein</fullName>
    </submittedName>
</protein>
<name>A0ABM8GF56_9MICO</name>
<reference evidence="2" key="1">
    <citation type="journal article" date="2019" name="Int. J. Syst. Evol. Microbiol.">
        <title>The Global Catalogue of Microorganisms (GCM) 10K type strain sequencing project: providing services to taxonomists for standard genome sequencing and annotation.</title>
        <authorList>
            <consortium name="The Broad Institute Genomics Platform"/>
            <consortium name="The Broad Institute Genome Sequencing Center for Infectious Disease"/>
            <person name="Wu L."/>
            <person name="Ma J."/>
        </authorList>
    </citation>
    <scope>NUCLEOTIDE SEQUENCE [LARGE SCALE GENOMIC DNA]</scope>
    <source>
        <strain evidence="2">NBRC 108725</strain>
    </source>
</reference>
<proteinExistence type="predicted"/>
<organism evidence="1 2">
    <name type="scientific">Naasia aerilata</name>
    <dbReference type="NCBI Taxonomy" id="1162966"/>
    <lineage>
        <taxon>Bacteria</taxon>
        <taxon>Bacillati</taxon>
        <taxon>Actinomycetota</taxon>
        <taxon>Actinomycetes</taxon>
        <taxon>Micrococcales</taxon>
        <taxon>Microbacteriaceae</taxon>
        <taxon>Naasia</taxon>
    </lineage>
</organism>